<dbReference type="Proteomes" id="UP000005709">
    <property type="component" value="Unassembled WGS sequence"/>
</dbReference>
<dbReference type="EMBL" id="ACYG01000019">
    <property type="protein sequence ID" value="EEV18214.1"/>
    <property type="molecule type" value="Genomic_DNA"/>
</dbReference>
<gene>
    <name evidence="1" type="ORF">CAMGR0001_0971</name>
</gene>
<protein>
    <submittedName>
        <fullName evidence="1">Uncharacterized protein</fullName>
    </submittedName>
</protein>
<organism evidence="1 2">
    <name type="scientific">Campylobacter gracilis RM3268</name>
    <dbReference type="NCBI Taxonomy" id="553220"/>
    <lineage>
        <taxon>Bacteria</taxon>
        <taxon>Pseudomonadati</taxon>
        <taxon>Campylobacterota</taxon>
        <taxon>Epsilonproteobacteria</taxon>
        <taxon>Campylobacterales</taxon>
        <taxon>Campylobacteraceae</taxon>
        <taxon>Campylobacter</taxon>
    </lineage>
</organism>
<reference evidence="1 2" key="1">
    <citation type="submission" date="2009-07" db="EMBL/GenBank/DDBJ databases">
        <authorList>
            <person name="Madupu R."/>
            <person name="Sebastian Y."/>
            <person name="Durkin A.S."/>
            <person name="Torralba M."/>
            <person name="Methe B."/>
            <person name="Sutton G.G."/>
            <person name="Strausberg R.L."/>
            <person name="Nelson K.E."/>
        </authorList>
    </citation>
    <scope>NUCLEOTIDE SEQUENCE [LARGE SCALE GENOMIC DNA]</scope>
    <source>
        <strain evidence="1 2">RM3268</strain>
    </source>
</reference>
<keyword evidence="2" id="KW-1185">Reference proteome</keyword>
<name>C8PGH6_9BACT</name>
<accession>C8PGH6</accession>
<dbReference type="AlphaFoldDB" id="C8PGH6"/>
<comment type="caution">
    <text evidence="1">The sequence shown here is derived from an EMBL/GenBank/DDBJ whole genome shotgun (WGS) entry which is preliminary data.</text>
</comment>
<evidence type="ECO:0000313" key="2">
    <source>
        <dbReference type="Proteomes" id="UP000005709"/>
    </source>
</evidence>
<sequence length="42" mass="4690">MRSAKKPAYLFQKAPRRNGILRGKILASKFDAVSFHNTNSVA</sequence>
<evidence type="ECO:0000313" key="1">
    <source>
        <dbReference type="EMBL" id="EEV18214.1"/>
    </source>
</evidence>
<proteinExistence type="predicted"/>